<feature type="transmembrane region" description="Helical" evidence="9">
    <location>
        <begin position="135"/>
        <end position="156"/>
    </location>
</feature>
<dbReference type="SUPFAM" id="SSF81338">
    <property type="entry name" value="Aquaporin-like"/>
    <property type="match status" value="1"/>
</dbReference>
<dbReference type="InterPro" id="IPR022357">
    <property type="entry name" value="MIP_CS"/>
</dbReference>
<comment type="subcellular location">
    <subcellularLocation>
        <location evidence="1">Cell membrane</location>
        <topology evidence="1">Multi-pass membrane protein</topology>
    </subcellularLocation>
</comment>
<dbReference type="EMBL" id="NAEP01000050">
    <property type="protein sequence ID" value="PDQ34596.1"/>
    <property type="molecule type" value="Genomic_DNA"/>
</dbReference>
<evidence type="ECO:0000256" key="2">
    <source>
        <dbReference type="ARBA" id="ARBA00006175"/>
    </source>
</evidence>
<evidence type="ECO:0000256" key="8">
    <source>
        <dbReference type="RuleBase" id="RU000477"/>
    </source>
</evidence>
<evidence type="ECO:0000256" key="5">
    <source>
        <dbReference type="ARBA" id="ARBA00022692"/>
    </source>
</evidence>
<evidence type="ECO:0000313" key="11">
    <source>
        <dbReference type="Proteomes" id="UP000219994"/>
    </source>
</evidence>
<keyword evidence="6 9" id="KW-1133">Transmembrane helix</keyword>
<keyword evidence="3 8" id="KW-0813">Transport</keyword>
<proteinExistence type="inferred from homology"/>
<comment type="similarity">
    <text evidence="2 8">Belongs to the MIP/aquaporin (TC 1.A.8) family.</text>
</comment>
<evidence type="ECO:0000256" key="6">
    <source>
        <dbReference type="ARBA" id="ARBA00022989"/>
    </source>
</evidence>
<keyword evidence="5 8" id="KW-0812">Transmembrane</keyword>
<dbReference type="PROSITE" id="PS00221">
    <property type="entry name" value="MIP"/>
    <property type="match status" value="1"/>
</dbReference>
<dbReference type="PANTHER" id="PTHR19139">
    <property type="entry name" value="AQUAPORIN TRANSPORTER"/>
    <property type="match status" value="1"/>
</dbReference>
<keyword evidence="7 9" id="KW-0472">Membrane</keyword>
<dbReference type="InterPro" id="IPR000425">
    <property type="entry name" value="MIP"/>
</dbReference>
<gene>
    <name evidence="10" type="ORF">B5766_10445</name>
</gene>
<dbReference type="AlphaFoldDB" id="A0A2A6FPS6"/>
<dbReference type="PRINTS" id="PR00783">
    <property type="entry name" value="MINTRINSICP"/>
</dbReference>
<feature type="transmembrane region" description="Helical" evidence="9">
    <location>
        <begin position="168"/>
        <end position="187"/>
    </location>
</feature>
<feature type="transmembrane region" description="Helical" evidence="9">
    <location>
        <begin position="45"/>
        <end position="64"/>
    </location>
</feature>
<sequence length="243" mass="24544">MTDTTTTAPTSVHTLVAEVMGTFILVFGVFSTAIFVPADSHGTKLLTVALVHGMALAAGIYAFGRISGGHFNPAVTVGLAIAGRFAWKSAPTYIVAQIVGGVLASLAVLLIGASNPTFNIGNSFAAVSNGAQGDFSITSTLVIEIIATAVFVLVILGATAVSQAAARLAPLAISLALTFLVLLALPVSNASLNPARSIASAIFGGSIALGNLWVFIVAPLIGAVAAGLIYRFTFDNKGVLTTG</sequence>
<evidence type="ECO:0008006" key="12">
    <source>
        <dbReference type="Google" id="ProtNLM"/>
    </source>
</evidence>
<evidence type="ECO:0000256" key="9">
    <source>
        <dbReference type="SAM" id="Phobius"/>
    </source>
</evidence>
<dbReference type="InterPro" id="IPR034294">
    <property type="entry name" value="Aquaporin_transptr"/>
</dbReference>
<comment type="caution">
    <text evidence="10">The sequence shown here is derived from an EMBL/GenBank/DDBJ whole genome shotgun (WGS) entry which is preliminary data.</text>
</comment>
<evidence type="ECO:0000256" key="4">
    <source>
        <dbReference type="ARBA" id="ARBA00022475"/>
    </source>
</evidence>
<organism evidence="10 11">
    <name type="scientific">Candidatus Lumbricidiphila eiseniae</name>
    <dbReference type="NCBI Taxonomy" id="1969409"/>
    <lineage>
        <taxon>Bacteria</taxon>
        <taxon>Bacillati</taxon>
        <taxon>Actinomycetota</taxon>
        <taxon>Actinomycetes</taxon>
        <taxon>Micrococcales</taxon>
        <taxon>Microbacteriaceae</taxon>
        <taxon>Candidatus Lumbricidiphila</taxon>
    </lineage>
</organism>
<feature type="transmembrane region" description="Helical" evidence="9">
    <location>
        <begin position="20"/>
        <end position="38"/>
    </location>
</feature>
<name>A0A2A6FPS6_9MICO</name>
<evidence type="ECO:0000256" key="7">
    <source>
        <dbReference type="ARBA" id="ARBA00023136"/>
    </source>
</evidence>
<evidence type="ECO:0000256" key="1">
    <source>
        <dbReference type="ARBA" id="ARBA00004651"/>
    </source>
</evidence>
<dbReference type="InterPro" id="IPR023271">
    <property type="entry name" value="Aquaporin-like"/>
</dbReference>
<evidence type="ECO:0000313" key="10">
    <source>
        <dbReference type="EMBL" id="PDQ34596.1"/>
    </source>
</evidence>
<accession>A0A2A6FPS6</accession>
<feature type="transmembrane region" description="Helical" evidence="9">
    <location>
        <begin position="207"/>
        <end position="230"/>
    </location>
</feature>
<evidence type="ECO:0000256" key="3">
    <source>
        <dbReference type="ARBA" id="ARBA00022448"/>
    </source>
</evidence>
<dbReference type="Pfam" id="PF00230">
    <property type="entry name" value="MIP"/>
    <property type="match status" value="1"/>
</dbReference>
<dbReference type="Proteomes" id="UP000219994">
    <property type="component" value="Unassembled WGS sequence"/>
</dbReference>
<dbReference type="Gene3D" id="1.20.1080.10">
    <property type="entry name" value="Glycerol uptake facilitator protein"/>
    <property type="match status" value="1"/>
</dbReference>
<feature type="transmembrane region" description="Helical" evidence="9">
    <location>
        <begin position="94"/>
        <end position="115"/>
    </location>
</feature>
<dbReference type="PANTHER" id="PTHR19139:SF199">
    <property type="entry name" value="MIP17260P"/>
    <property type="match status" value="1"/>
</dbReference>
<dbReference type="GO" id="GO:0015250">
    <property type="term" value="F:water channel activity"/>
    <property type="evidence" value="ECO:0007669"/>
    <property type="project" value="TreeGrafter"/>
</dbReference>
<keyword evidence="4" id="KW-1003">Cell membrane</keyword>
<reference evidence="11" key="1">
    <citation type="submission" date="2017-03" db="EMBL/GenBank/DDBJ databases">
        <authorList>
            <person name="Lund M.B."/>
        </authorList>
    </citation>
    <scope>NUCLEOTIDE SEQUENCE [LARGE SCALE GENOMIC DNA]</scope>
</reference>
<protein>
    <recommendedName>
        <fullName evidence="12">Aquaporin</fullName>
    </recommendedName>
</protein>
<dbReference type="GO" id="GO:0005886">
    <property type="term" value="C:plasma membrane"/>
    <property type="evidence" value="ECO:0007669"/>
    <property type="project" value="UniProtKB-SubCell"/>
</dbReference>